<dbReference type="GO" id="GO:0005634">
    <property type="term" value="C:nucleus"/>
    <property type="evidence" value="ECO:0007669"/>
    <property type="project" value="TreeGrafter"/>
</dbReference>
<comment type="similarity">
    <text evidence="1">Belongs to the NmrA-type oxidoreductase family.</text>
</comment>
<gene>
    <name evidence="5" type="primary">NMRAL1</name>
</gene>
<feature type="domain" description="NmrA-like" evidence="4">
    <location>
        <begin position="2"/>
        <end position="251"/>
    </location>
</feature>
<keyword evidence="6" id="KW-1185">Reference proteome</keyword>
<dbReference type="PANTHER" id="PTHR42748">
    <property type="entry name" value="NITROGEN METABOLITE REPRESSION PROTEIN NMRA FAMILY MEMBER"/>
    <property type="match status" value="1"/>
</dbReference>
<name>A0A8D2JGC5_VARKO</name>
<keyword evidence="2" id="KW-0521">NADP</keyword>
<evidence type="ECO:0000256" key="3">
    <source>
        <dbReference type="ARBA" id="ARBA00040296"/>
    </source>
</evidence>
<reference evidence="5" key="2">
    <citation type="submission" date="2025-09" db="UniProtKB">
        <authorList>
            <consortium name="Ensembl"/>
        </authorList>
    </citation>
    <scope>IDENTIFICATION</scope>
</reference>
<dbReference type="CDD" id="cd05251">
    <property type="entry name" value="NmrA_like_SDR_a"/>
    <property type="match status" value="1"/>
</dbReference>
<dbReference type="Pfam" id="PF05368">
    <property type="entry name" value="NmrA"/>
    <property type="match status" value="1"/>
</dbReference>
<accession>A0A8D2JGC5</accession>
<dbReference type="InterPro" id="IPR008030">
    <property type="entry name" value="NmrA-like"/>
</dbReference>
<evidence type="ECO:0000256" key="2">
    <source>
        <dbReference type="ARBA" id="ARBA00022857"/>
    </source>
</evidence>
<dbReference type="PANTHER" id="PTHR42748:SF7">
    <property type="entry name" value="NMRA LIKE REDOX SENSOR 1-RELATED"/>
    <property type="match status" value="1"/>
</dbReference>
<dbReference type="InterPro" id="IPR051164">
    <property type="entry name" value="NmrA-like_oxidored"/>
</dbReference>
<reference evidence="5" key="1">
    <citation type="submission" date="2025-08" db="UniProtKB">
        <authorList>
            <consortium name="Ensembl"/>
        </authorList>
    </citation>
    <scope>IDENTIFICATION</scope>
</reference>
<evidence type="ECO:0000259" key="4">
    <source>
        <dbReference type="Pfam" id="PF05368"/>
    </source>
</evidence>
<evidence type="ECO:0000313" key="5">
    <source>
        <dbReference type="Ensembl" id="ENSVKKP00000011686.1"/>
    </source>
</evidence>
<dbReference type="SUPFAM" id="SSF51735">
    <property type="entry name" value="NAD(P)-binding Rossmann-fold domains"/>
    <property type="match status" value="1"/>
</dbReference>
<dbReference type="Proteomes" id="UP000694545">
    <property type="component" value="Unplaced"/>
</dbReference>
<dbReference type="Ensembl" id="ENSVKKT00000011965.1">
    <property type="protein sequence ID" value="ENSVKKP00000011686.1"/>
    <property type="gene ID" value="ENSVKKG00000008133.1"/>
</dbReference>
<dbReference type="Gene3D" id="3.40.50.720">
    <property type="entry name" value="NAD(P)-binding Rossmann-like Domain"/>
    <property type="match status" value="1"/>
</dbReference>
<proteinExistence type="inferred from homology"/>
<evidence type="ECO:0000313" key="6">
    <source>
        <dbReference type="Proteomes" id="UP000694545"/>
    </source>
</evidence>
<dbReference type="Gene3D" id="3.90.25.10">
    <property type="entry name" value="UDP-galactose 4-epimerase, domain 1"/>
    <property type="match status" value="1"/>
</dbReference>
<sequence length="286" mass="32110">AQGGSVARALLEDATFQVRAVTRNPHQKAAQELRRRGAEVVKADLDDPQSLELALRAAHSVFLVTDFWDHLNKDQEILQGKHVANLAKQLALSYVVYSGLENVQRLTGGQLRVAHFDGKGEVEEYFRAIGVPMTSLRLPCYFENFLTVFRPKKAQDGDGYELALPMGEVPMDGMAVADLGPVVVQLMKDPEKYVGQNIGLSTCRLTAAEYAALMTRHTRMRVRDARMSLESFEKLGFPGTQELANMFRFYRVRPPRDTSLTLKLNPKARTFEQWVSDHSAAFKALR</sequence>
<dbReference type="AlphaFoldDB" id="A0A8D2JGC5"/>
<organism evidence="5 6">
    <name type="scientific">Varanus komodoensis</name>
    <name type="common">Komodo dragon</name>
    <dbReference type="NCBI Taxonomy" id="61221"/>
    <lineage>
        <taxon>Eukaryota</taxon>
        <taxon>Metazoa</taxon>
        <taxon>Chordata</taxon>
        <taxon>Craniata</taxon>
        <taxon>Vertebrata</taxon>
        <taxon>Euteleostomi</taxon>
        <taxon>Lepidosauria</taxon>
        <taxon>Squamata</taxon>
        <taxon>Bifurcata</taxon>
        <taxon>Unidentata</taxon>
        <taxon>Episquamata</taxon>
        <taxon>Toxicofera</taxon>
        <taxon>Anguimorpha</taxon>
        <taxon>Paleoanguimorpha</taxon>
        <taxon>Varanoidea</taxon>
        <taxon>Varanidae</taxon>
        <taxon>Varanus</taxon>
    </lineage>
</organism>
<evidence type="ECO:0000256" key="1">
    <source>
        <dbReference type="ARBA" id="ARBA00006328"/>
    </source>
</evidence>
<protein>
    <recommendedName>
        <fullName evidence="3">NmrA-like family domain-containing protein 1</fullName>
    </recommendedName>
</protein>
<dbReference type="InterPro" id="IPR036291">
    <property type="entry name" value="NAD(P)-bd_dom_sf"/>
</dbReference>